<evidence type="ECO:0000313" key="1">
    <source>
        <dbReference type="EMBL" id="KAI4316606.1"/>
    </source>
</evidence>
<accession>A0ACB9M0E1</accession>
<proteinExistence type="predicted"/>
<protein>
    <submittedName>
        <fullName evidence="1">Uncharacterized protein</fullName>
    </submittedName>
</protein>
<evidence type="ECO:0000313" key="2">
    <source>
        <dbReference type="Proteomes" id="UP000828941"/>
    </source>
</evidence>
<dbReference type="Proteomes" id="UP000828941">
    <property type="component" value="Chromosome 10"/>
</dbReference>
<gene>
    <name evidence="1" type="ORF">L6164_024572</name>
</gene>
<organism evidence="1 2">
    <name type="scientific">Bauhinia variegata</name>
    <name type="common">Purple orchid tree</name>
    <name type="synonym">Phanera variegata</name>
    <dbReference type="NCBI Taxonomy" id="167791"/>
    <lineage>
        <taxon>Eukaryota</taxon>
        <taxon>Viridiplantae</taxon>
        <taxon>Streptophyta</taxon>
        <taxon>Embryophyta</taxon>
        <taxon>Tracheophyta</taxon>
        <taxon>Spermatophyta</taxon>
        <taxon>Magnoliopsida</taxon>
        <taxon>eudicotyledons</taxon>
        <taxon>Gunneridae</taxon>
        <taxon>Pentapetalae</taxon>
        <taxon>rosids</taxon>
        <taxon>fabids</taxon>
        <taxon>Fabales</taxon>
        <taxon>Fabaceae</taxon>
        <taxon>Cercidoideae</taxon>
        <taxon>Cercideae</taxon>
        <taxon>Bauhiniinae</taxon>
        <taxon>Bauhinia</taxon>
    </lineage>
</organism>
<dbReference type="EMBL" id="CM039435">
    <property type="protein sequence ID" value="KAI4316606.1"/>
    <property type="molecule type" value="Genomic_DNA"/>
</dbReference>
<reference evidence="1 2" key="1">
    <citation type="journal article" date="2022" name="DNA Res.">
        <title>Chromosomal-level genome assembly of the orchid tree Bauhinia variegata (Leguminosae; Cercidoideae) supports the allotetraploid origin hypothesis of Bauhinia.</title>
        <authorList>
            <person name="Zhong Y."/>
            <person name="Chen Y."/>
            <person name="Zheng D."/>
            <person name="Pang J."/>
            <person name="Liu Y."/>
            <person name="Luo S."/>
            <person name="Meng S."/>
            <person name="Qian L."/>
            <person name="Wei D."/>
            <person name="Dai S."/>
            <person name="Zhou R."/>
        </authorList>
    </citation>
    <scope>NUCLEOTIDE SEQUENCE [LARGE SCALE GENOMIC DNA]</scope>
    <source>
        <strain evidence="1">BV-YZ2020</strain>
    </source>
</reference>
<keyword evidence="2" id="KW-1185">Reference proteome</keyword>
<name>A0ACB9M0E1_BAUVA</name>
<sequence length="278" mass="32358">MEEKKSHPALPSNYVTLAQLQERWLRKKERIEKDKELQEKQEQPQQKLQQNRQERDRDQHRAKRTTQTQRRASDFHSRTGNRFRKAFLPKILSVSQTNRFAIELSRKDHEKLEAKVEILGDNADKDSKDNKLEKRQKVKQNQRADKDMDMGTTQGTEEATTEEGKVENFEVKRGREKTAIKNELNHEVEENVEAKFRGLSMRCESDKRNARFRRSYTGFGSTHGHYGNGGSHSYGGYQWRFSRREVPKPRGNTMVWVRKEGSTSGGNVAAIETSSGSY</sequence>
<comment type="caution">
    <text evidence="1">The sequence shown here is derived from an EMBL/GenBank/DDBJ whole genome shotgun (WGS) entry which is preliminary data.</text>
</comment>